<dbReference type="PaxDb" id="584708-Apau_0066"/>
<dbReference type="InterPro" id="IPR054228">
    <property type="entry name" value="DUF6953"/>
</dbReference>
<dbReference type="Pfam" id="PF22266">
    <property type="entry name" value="DUF6953"/>
    <property type="match status" value="1"/>
</dbReference>
<sequence>MRDRELAEWMLEEVNRDGVLTQDRVIREILETTGGEFACINRGGNWAVSRVLREAFRKLAGDSVTWDEAHRCWRKAVPPAEEPRS</sequence>
<dbReference type="AlphaFoldDB" id="E3CW48"/>
<dbReference type="EMBL" id="CM001022">
    <property type="protein sequence ID" value="EFQ22506.1"/>
    <property type="molecule type" value="Genomic_DNA"/>
</dbReference>
<evidence type="ECO:0000313" key="1">
    <source>
        <dbReference type="EMBL" id="EFQ22506.1"/>
    </source>
</evidence>
<proteinExistence type="predicted"/>
<protein>
    <submittedName>
        <fullName evidence="1">Uncharacterized protein</fullName>
    </submittedName>
</protein>
<accession>E3CW48</accession>
<dbReference type="RefSeq" id="WP_006299644.1">
    <property type="nucleotide sequence ID" value="NZ_CM001022.1"/>
</dbReference>
<evidence type="ECO:0000313" key="2">
    <source>
        <dbReference type="Proteomes" id="UP000005096"/>
    </source>
</evidence>
<dbReference type="STRING" id="584708.Apau_0066"/>
<keyword evidence="2" id="KW-1185">Reference proteome</keyword>
<gene>
    <name evidence="1" type="ORF">Apau_0066</name>
</gene>
<dbReference type="Proteomes" id="UP000005096">
    <property type="component" value="Chromosome"/>
</dbReference>
<organism evidence="1 2">
    <name type="scientific">Aminomonas paucivorans DSM 12260</name>
    <dbReference type="NCBI Taxonomy" id="584708"/>
    <lineage>
        <taxon>Bacteria</taxon>
        <taxon>Thermotogati</taxon>
        <taxon>Synergistota</taxon>
        <taxon>Synergistia</taxon>
        <taxon>Synergistales</taxon>
        <taxon>Synergistaceae</taxon>
        <taxon>Aminomonas</taxon>
    </lineage>
</organism>
<dbReference type="OrthoDB" id="9154091at2"/>
<reference evidence="1 2" key="1">
    <citation type="journal article" date="2010" name="Stand. Genomic Sci.">
        <title>Non-contiguous finished genome sequence of Aminomonas paucivorans type strain (GLU-3).</title>
        <authorList>
            <person name="Pitluck S."/>
            <person name="Yasawong M."/>
            <person name="Held B."/>
            <person name="Lapidus A."/>
            <person name="Nolan M."/>
            <person name="Copeland A."/>
            <person name="Lucas S."/>
            <person name="Del Rio T.G."/>
            <person name="Tice H."/>
            <person name="Cheng J.F."/>
            <person name="Chertkov O."/>
            <person name="Goodwin L."/>
            <person name="Tapia R."/>
            <person name="Han C."/>
            <person name="Liolios K."/>
            <person name="Ivanova N."/>
            <person name="Mavromatis K."/>
            <person name="Ovchinnikova G."/>
            <person name="Pati A."/>
            <person name="Chen A."/>
            <person name="Palaniappan K."/>
            <person name="Land M."/>
            <person name="Hauser L."/>
            <person name="Chang Y.J."/>
            <person name="Jeffries C.D."/>
            <person name="Pukall R."/>
            <person name="Spring S."/>
            <person name="Rohde M."/>
            <person name="Sikorski J."/>
            <person name="Goker M."/>
            <person name="Woyke T."/>
            <person name="Bristow J."/>
            <person name="Eisen J.A."/>
            <person name="Markowitz V."/>
            <person name="Hugenholtz P."/>
            <person name="Kyrpides N.C."/>
            <person name="Klenk H.P."/>
        </authorList>
    </citation>
    <scope>NUCLEOTIDE SEQUENCE [LARGE SCALE GENOMIC DNA]</scope>
    <source>
        <strain evidence="1 2">DSM 12260</strain>
    </source>
</reference>
<dbReference type="HOGENOM" id="CLU_171057_1_0_0"/>
<name>E3CW48_9BACT</name>